<dbReference type="Gene3D" id="3.40.80.10">
    <property type="entry name" value="Peptidoglycan recognition protein-like"/>
    <property type="match status" value="1"/>
</dbReference>
<dbReference type="InterPro" id="IPR002502">
    <property type="entry name" value="Amidase_domain"/>
</dbReference>
<sequence>MNLTFPINKQDGKGYTVEELFNLLSKESTGHYLLGNHNFWHGGIHFTNESASHCITDQPVRCIADGEIVAYRVNDKYLVSEYLHERDKNICTTDDLMLFYSNSFCLVKHEYQPLTREETEEPIPKNEQWVGRYFILQQAKEVRDVATLRDSECIFKGQLPKDSRIQILEVASSATGNLTIAKVNIVSMSSTELANIHPNKTADTKDIKKTVNDEVYIAVFNKECDIVNGSNGKPIIVEYTPTETLVNKTFVLKVDTPAKTTLVNQGECETTLPKGMQVEFLSSTDVNANVKISRPVSAKLIGSNSSTQVQLPAGQTVTITLFGADHESMITYEASPAKGSTPAKNAPIMEETSSPEGWRDQMVILNKETTAIISAEGDRLSTTGVHKFQLPVGTKVQILDTDPPSNEGNFTRVKLLHDVNVNIAEDRKYLFREGNILEVDLFDYYGNLKPEVQESIVKTDNPDPLYNSLTFYSLYMHLMPSDEYIDSQKFPHYWQGKATAKVLGNGLQTYSDDATKTKGAIISANGIFEYDPSETTTHQITTANNTQATLLLTKATYISGNFKGNTSLTANDSFWAVIDVATSQIIKFKPNTPNETIPCKIAIKGGESIGYLGKYQIPKPKSILLQQSNAENTNLEDIVGQPKRVLDEIMEISSGKSTPIMEASDKSQLHLEIFVPDKKELENFIQNKAKLTKGRKYLKLTIGAVIELPKQKQDASNASNVSAITSYTTKQNHIFELTKLTIEEDDAKNDWYLITLVEEGTEIKGRIRIDAANTKIITQNDWEELGFTIVEENNPVSDGFVDKDDMNPFFKALYNQLDVNKDTKVDRSELQRTLTDNDLRQRWSKLIGFHPTEWEATSESAKWSRLNDILGNKPELLRHEKERIDKLIFWDQISLSPQICHIHPIAFIDYLPRYGCGDINCFCTKDVSLNSEKFMLHDKVTNSRVPSCNTSARFSREAVKIIVLHRTASGAAQGIINHMNNAGYGAHFVVDNQRGVDGTIHQAISINRPGSHMGVGQFAETKKNGWGNQSSIGIEVCGYSFKADGSFNVGAKNEHSYWEKVTDAQAQSVACLVRYLTRYFGLTIDDVKCHEDLCSKTVNEGRDVYNAMIKLWE</sequence>
<dbReference type="InterPro" id="IPR036505">
    <property type="entry name" value="Amidase/PGRP_sf"/>
</dbReference>
<dbReference type="InterPro" id="IPR002048">
    <property type="entry name" value="EF_hand_dom"/>
</dbReference>
<evidence type="ECO:0000313" key="7">
    <source>
        <dbReference type="Proteomes" id="UP000595278"/>
    </source>
</evidence>
<dbReference type="InterPro" id="IPR051206">
    <property type="entry name" value="NAMLAA_amidase_2"/>
</dbReference>
<proteinExistence type="predicted"/>
<organism evidence="6 7">
    <name type="scientific">Entomomonas asaccharolytica</name>
    <dbReference type="NCBI Taxonomy" id="2785331"/>
    <lineage>
        <taxon>Bacteria</taxon>
        <taxon>Pseudomonadati</taxon>
        <taxon>Pseudomonadota</taxon>
        <taxon>Gammaproteobacteria</taxon>
        <taxon>Pseudomonadales</taxon>
        <taxon>Pseudomonadaceae</taxon>
        <taxon>Entomomonas</taxon>
    </lineage>
</organism>
<keyword evidence="3" id="KW-0378">Hydrolase</keyword>
<dbReference type="GO" id="GO:0008745">
    <property type="term" value="F:N-acetylmuramoyl-L-alanine amidase activity"/>
    <property type="evidence" value="ECO:0007669"/>
    <property type="project" value="UniProtKB-EC"/>
</dbReference>
<keyword evidence="7" id="KW-1185">Reference proteome</keyword>
<evidence type="ECO:0000259" key="5">
    <source>
        <dbReference type="PROSITE" id="PS50222"/>
    </source>
</evidence>
<dbReference type="GO" id="GO:0009254">
    <property type="term" value="P:peptidoglycan turnover"/>
    <property type="evidence" value="ECO:0007669"/>
    <property type="project" value="TreeGrafter"/>
</dbReference>
<dbReference type="SMART" id="SM00644">
    <property type="entry name" value="Ami_2"/>
    <property type="match status" value="1"/>
</dbReference>
<dbReference type="GO" id="GO:0005509">
    <property type="term" value="F:calcium ion binding"/>
    <property type="evidence" value="ECO:0007669"/>
    <property type="project" value="InterPro"/>
</dbReference>
<dbReference type="GO" id="GO:0071555">
    <property type="term" value="P:cell wall organization"/>
    <property type="evidence" value="ECO:0007669"/>
    <property type="project" value="UniProtKB-KW"/>
</dbReference>
<dbReference type="SUPFAM" id="SSF55846">
    <property type="entry name" value="N-acetylmuramoyl-L-alanine amidase-like"/>
    <property type="match status" value="1"/>
</dbReference>
<reference evidence="6 7" key="1">
    <citation type="submission" date="2021-01" db="EMBL/GenBank/DDBJ databases">
        <title>Entomomonas sp. F2A isolated from a house cricket (Acheta domesticus).</title>
        <authorList>
            <person name="Spergser J."/>
            <person name="Busse H.-J."/>
        </authorList>
    </citation>
    <scope>NUCLEOTIDE SEQUENCE [LARGE SCALE GENOMIC DNA]</scope>
    <source>
        <strain evidence="6 7">F2A</strain>
    </source>
</reference>
<dbReference type="Proteomes" id="UP000595278">
    <property type="component" value="Chromosome"/>
</dbReference>
<feature type="domain" description="EF-hand" evidence="5">
    <location>
        <begin position="805"/>
        <end position="840"/>
    </location>
</feature>
<dbReference type="PANTHER" id="PTHR30417">
    <property type="entry name" value="N-ACETYLMURAMOYL-L-ALANINE AMIDASE AMID"/>
    <property type="match status" value="1"/>
</dbReference>
<gene>
    <name evidence="6" type="ORF">JHT90_10270</name>
</gene>
<dbReference type="EMBL" id="CP067393">
    <property type="protein sequence ID" value="QQP84785.1"/>
    <property type="molecule type" value="Genomic_DNA"/>
</dbReference>
<name>A0A974RW36_9GAMM</name>
<dbReference type="PROSITE" id="PS50222">
    <property type="entry name" value="EF_HAND_2"/>
    <property type="match status" value="1"/>
</dbReference>
<dbReference type="CDD" id="cd06583">
    <property type="entry name" value="PGRP"/>
    <property type="match status" value="1"/>
</dbReference>
<evidence type="ECO:0000256" key="3">
    <source>
        <dbReference type="ARBA" id="ARBA00022801"/>
    </source>
</evidence>
<keyword evidence="4" id="KW-0961">Cell wall biogenesis/degradation</keyword>
<accession>A0A974RW36</accession>
<dbReference type="GO" id="GO:0009253">
    <property type="term" value="P:peptidoglycan catabolic process"/>
    <property type="evidence" value="ECO:0007669"/>
    <property type="project" value="InterPro"/>
</dbReference>
<evidence type="ECO:0000256" key="2">
    <source>
        <dbReference type="ARBA" id="ARBA00011901"/>
    </source>
</evidence>
<evidence type="ECO:0000313" key="6">
    <source>
        <dbReference type="EMBL" id="QQP84785.1"/>
    </source>
</evidence>
<protein>
    <recommendedName>
        <fullName evidence="2">N-acetylmuramoyl-L-alanine amidase</fullName>
        <ecNumber evidence="2">3.5.1.28</ecNumber>
    </recommendedName>
</protein>
<evidence type="ECO:0000256" key="1">
    <source>
        <dbReference type="ARBA" id="ARBA00001561"/>
    </source>
</evidence>
<evidence type="ECO:0000256" key="4">
    <source>
        <dbReference type="ARBA" id="ARBA00023316"/>
    </source>
</evidence>
<dbReference type="PANTHER" id="PTHR30417:SF1">
    <property type="entry name" value="N-ACETYLMURAMOYL-L-ALANINE AMIDASE AMID"/>
    <property type="match status" value="1"/>
</dbReference>
<comment type="catalytic activity">
    <reaction evidence="1">
        <text>Hydrolyzes the link between N-acetylmuramoyl residues and L-amino acid residues in certain cell-wall glycopeptides.</text>
        <dbReference type="EC" id="3.5.1.28"/>
    </reaction>
</comment>
<dbReference type="KEGG" id="eaz:JHT90_10270"/>
<dbReference type="RefSeq" id="WP_201090682.1">
    <property type="nucleotide sequence ID" value="NZ_CP067393.1"/>
</dbReference>
<dbReference type="Pfam" id="PF01510">
    <property type="entry name" value="Amidase_2"/>
    <property type="match status" value="1"/>
</dbReference>
<dbReference type="EC" id="3.5.1.28" evidence="2"/>
<dbReference type="AlphaFoldDB" id="A0A974RW36"/>